<feature type="compositionally biased region" description="Basic and acidic residues" evidence="1">
    <location>
        <begin position="145"/>
        <end position="163"/>
    </location>
</feature>
<feature type="compositionally biased region" description="Polar residues" evidence="1">
    <location>
        <begin position="59"/>
        <end position="69"/>
    </location>
</feature>
<evidence type="ECO:0000313" key="3">
    <source>
        <dbReference type="Proteomes" id="UP000008370"/>
    </source>
</evidence>
<proteinExistence type="predicted"/>
<name>K5W4W5_PHACS</name>
<feature type="region of interest" description="Disordered" evidence="1">
    <location>
        <begin position="1"/>
        <end position="111"/>
    </location>
</feature>
<evidence type="ECO:0000256" key="1">
    <source>
        <dbReference type="SAM" id="MobiDB-lite"/>
    </source>
</evidence>
<dbReference type="InParanoid" id="K5W4W5"/>
<reference evidence="2 3" key="1">
    <citation type="journal article" date="2012" name="BMC Genomics">
        <title>Comparative genomics of the white-rot fungi, Phanerochaete carnosa and P. chrysosporium, to elucidate the genetic basis of the distinct wood types they colonize.</title>
        <authorList>
            <person name="Suzuki H."/>
            <person name="MacDonald J."/>
            <person name="Syed K."/>
            <person name="Salamov A."/>
            <person name="Hori C."/>
            <person name="Aerts A."/>
            <person name="Henrissat B."/>
            <person name="Wiebenga A."/>
            <person name="vanKuyk P.A."/>
            <person name="Barry K."/>
            <person name="Lindquist E."/>
            <person name="LaButti K."/>
            <person name="Lapidus A."/>
            <person name="Lucas S."/>
            <person name="Coutinho P."/>
            <person name="Gong Y."/>
            <person name="Samejima M."/>
            <person name="Mahadevan R."/>
            <person name="Abou-Zaid M."/>
            <person name="de Vries R.P."/>
            <person name="Igarashi K."/>
            <person name="Yadav J.S."/>
            <person name="Grigoriev I.V."/>
            <person name="Master E.R."/>
        </authorList>
    </citation>
    <scope>NUCLEOTIDE SEQUENCE [LARGE SCALE GENOMIC DNA]</scope>
    <source>
        <strain evidence="2 3">HHB-10118-sp</strain>
    </source>
</reference>
<dbReference type="KEGG" id="pco:PHACADRAFT_162558"/>
<dbReference type="RefSeq" id="XP_007396885.1">
    <property type="nucleotide sequence ID" value="XM_007396823.1"/>
</dbReference>
<dbReference type="EMBL" id="JH930473">
    <property type="protein sequence ID" value="EKM54185.1"/>
    <property type="molecule type" value="Genomic_DNA"/>
</dbReference>
<dbReference type="AlphaFoldDB" id="K5W4W5"/>
<protein>
    <submittedName>
        <fullName evidence="2">Uncharacterized protein</fullName>
    </submittedName>
</protein>
<dbReference type="GeneID" id="18909226"/>
<dbReference type="Proteomes" id="UP000008370">
    <property type="component" value="Unassembled WGS sequence"/>
</dbReference>
<dbReference type="HOGENOM" id="CLU_1166197_0_0_1"/>
<feature type="region of interest" description="Disordered" evidence="1">
    <location>
        <begin position="132"/>
        <end position="187"/>
    </location>
</feature>
<feature type="compositionally biased region" description="Polar residues" evidence="1">
    <location>
        <begin position="12"/>
        <end position="44"/>
    </location>
</feature>
<organism evidence="2 3">
    <name type="scientific">Phanerochaete carnosa (strain HHB-10118-sp)</name>
    <name type="common">White-rot fungus</name>
    <name type="synonym">Peniophora carnosa</name>
    <dbReference type="NCBI Taxonomy" id="650164"/>
    <lineage>
        <taxon>Eukaryota</taxon>
        <taxon>Fungi</taxon>
        <taxon>Dikarya</taxon>
        <taxon>Basidiomycota</taxon>
        <taxon>Agaricomycotina</taxon>
        <taxon>Agaricomycetes</taxon>
        <taxon>Polyporales</taxon>
        <taxon>Phanerochaetaceae</taxon>
        <taxon>Phanerochaete</taxon>
    </lineage>
</organism>
<accession>K5W4W5</accession>
<feature type="compositionally biased region" description="Basic and acidic residues" evidence="1">
    <location>
        <begin position="1"/>
        <end position="11"/>
    </location>
</feature>
<keyword evidence="3" id="KW-1185">Reference proteome</keyword>
<evidence type="ECO:0000313" key="2">
    <source>
        <dbReference type="EMBL" id="EKM54185.1"/>
    </source>
</evidence>
<sequence>MQGPSHSEDPHNGTSQIGQTSSSLINASETPANPAGQTDSSIAPSTPPPSETKHVGNKEASSWTGSSITVPVKTRPRRRSTKGNGKGSPSGKDKPPSALGSAEGKQSTKRRKISFFERITFICTSCVTSSPRIHDVDVEEGASTQKDKDSEKLSEKQSTKETETTTAAEHPTREPSASSTGERSSLGLASRSDLAVFSCPGSVPHDPCRAPRTRLRHSRRRACCRCTTNSLSAAPAAV</sequence>
<gene>
    <name evidence="2" type="ORF">PHACADRAFT_162558</name>
</gene>